<accession>A0A8S1HMP9</accession>
<dbReference type="OrthoDB" id="5837811at2759"/>
<keyword evidence="4" id="KW-1185">Reference proteome</keyword>
<evidence type="ECO:0000256" key="1">
    <source>
        <dbReference type="SAM" id="MobiDB-lite"/>
    </source>
</evidence>
<evidence type="ECO:0000313" key="3">
    <source>
        <dbReference type="EMBL" id="CAD6197905.1"/>
    </source>
</evidence>
<feature type="chain" id="PRO_5035924504" evidence="2">
    <location>
        <begin position="21"/>
        <end position="93"/>
    </location>
</feature>
<reference evidence="3" key="1">
    <citation type="submission" date="2020-10" db="EMBL/GenBank/DDBJ databases">
        <authorList>
            <person name="Kikuchi T."/>
        </authorList>
    </citation>
    <scope>NUCLEOTIDE SEQUENCE</scope>
    <source>
        <strain evidence="3">NKZ352</strain>
    </source>
</reference>
<gene>
    <name evidence="3" type="ORF">CAUJ_LOCUS13812</name>
</gene>
<dbReference type="Proteomes" id="UP000835052">
    <property type="component" value="Unassembled WGS sequence"/>
</dbReference>
<feature type="compositionally biased region" description="Basic and acidic residues" evidence="1">
    <location>
        <begin position="42"/>
        <end position="52"/>
    </location>
</feature>
<protein>
    <submittedName>
        <fullName evidence="3">Uncharacterized protein</fullName>
    </submittedName>
</protein>
<keyword evidence="2" id="KW-0732">Signal</keyword>
<proteinExistence type="predicted"/>
<evidence type="ECO:0000256" key="2">
    <source>
        <dbReference type="SAM" id="SignalP"/>
    </source>
</evidence>
<organism evidence="3 4">
    <name type="scientific">Caenorhabditis auriculariae</name>
    <dbReference type="NCBI Taxonomy" id="2777116"/>
    <lineage>
        <taxon>Eukaryota</taxon>
        <taxon>Metazoa</taxon>
        <taxon>Ecdysozoa</taxon>
        <taxon>Nematoda</taxon>
        <taxon>Chromadorea</taxon>
        <taxon>Rhabditida</taxon>
        <taxon>Rhabditina</taxon>
        <taxon>Rhabditomorpha</taxon>
        <taxon>Rhabditoidea</taxon>
        <taxon>Rhabditidae</taxon>
        <taxon>Peloderinae</taxon>
        <taxon>Caenorhabditis</taxon>
    </lineage>
</organism>
<sequence length="93" mass="10905">MHTAILTVIAFLMLSQYAEAWQKSEGKNPKLQRQNSIDLDEQDSKSGDHETTQEAEALYNFRELKPLMMRRSMQSRLECIINLRSFELCRNLL</sequence>
<dbReference type="AlphaFoldDB" id="A0A8S1HMP9"/>
<name>A0A8S1HMP9_9PELO</name>
<evidence type="ECO:0000313" key="4">
    <source>
        <dbReference type="Proteomes" id="UP000835052"/>
    </source>
</evidence>
<dbReference type="EMBL" id="CAJGYM010000108">
    <property type="protein sequence ID" value="CAD6197905.1"/>
    <property type="molecule type" value="Genomic_DNA"/>
</dbReference>
<feature type="signal peptide" evidence="2">
    <location>
        <begin position="1"/>
        <end position="20"/>
    </location>
</feature>
<comment type="caution">
    <text evidence="3">The sequence shown here is derived from an EMBL/GenBank/DDBJ whole genome shotgun (WGS) entry which is preliminary data.</text>
</comment>
<feature type="region of interest" description="Disordered" evidence="1">
    <location>
        <begin position="24"/>
        <end position="53"/>
    </location>
</feature>